<dbReference type="Proteomes" id="UP000320580">
    <property type="component" value="Chromosome"/>
</dbReference>
<accession>A0A5B8IQB2</accession>
<dbReference type="AlphaFoldDB" id="A0A5B8IQB2"/>
<dbReference type="RefSeq" id="WP_146483082.1">
    <property type="nucleotide sequence ID" value="NZ_CP042266.1"/>
</dbReference>
<evidence type="ECO:0000313" key="3">
    <source>
        <dbReference type="Proteomes" id="UP000320580"/>
    </source>
</evidence>
<reference evidence="2 3" key="1">
    <citation type="submission" date="2019-07" db="EMBL/GenBank/DDBJ databases">
        <authorList>
            <person name="Zhu P."/>
        </authorList>
    </citation>
    <scope>NUCLEOTIDE SEQUENCE [LARGE SCALE GENOMIC DNA]</scope>
    <source>
        <strain evidence="2 3">SSL-25</strain>
    </source>
</reference>
<keyword evidence="1" id="KW-0472">Membrane</keyword>
<feature type="transmembrane region" description="Helical" evidence="1">
    <location>
        <begin position="68"/>
        <end position="89"/>
    </location>
</feature>
<dbReference type="OrthoDB" id="3431567at2"/>
<protein>
    <submittedName>
        <fullName evidence="2">Uncharacterized protein</fullName>
    </submittedName>
</protein>
<dbReference type="KEGG" id="sqz:FQU76_28350"/>
<dbReference type="EMBL" id="CP042266">
    <property type="protein sequence ID" value="QDY79799.1"/>
    <property type="molecule type" value="Genomic_DNA"/>
</dbReference>
<evidence type="ECO:0000313" key="2">
    <source>
        <dbReference type="EMBL" id="QDY79799.1"/>
    </source>
</evidence>
<evidence type="ECO:0000256" key="1">
    <source>
        <dbReference type="SAM" id="Phobius"/>
    </source>
</evidence>
<name>A0A5B8IQB2_9ACTN</name>
<proteinExistence type="predicted"/>
<keyword evidence="1" id="KW-1133">Transmembrane helix</keyword>
<gene>
    <name evidence="2" type="ORF">FQU76_28350</name>
</gene>
<keyword evidence="3" id="KW-1185">Reference proteome</keyword>
<keyword evidence="1" id="KW-0812">Transmembrane</keyword>
<sequence>MNRDPTSRPGSEDEPLGVVSIGAREIYDAVVGLREDVRSLGEQGESVEETLADHETRIRGLESERGKFVLPAALITAVATVVAAGLAVAKVAGGP</sequence>
<organism evidence="2 3">
    <name type="scientific">Streptomyces qinzhouensis</name>
    <dbReference type="NCBI Taxonomy" id="2599401"/>
    <lineage>
        <taxon>Bacteria</taxon>
        <taxon>Bacillati</taxon>
        <taxon>Actinomycetota</taxon>
        <taxon>Actinomycetes</taxon>
        <taxon>Kitasatosporales</taxon>
        <taxon>Streptomycetaceae</taxon>
        <taxon>Streptomyces</taxon>
    </lineage>
</organism>